<proteinExistence type="predicted"/>
<dbReference type="EMBL" id="JAWLLM010000019">
    <property type="protein sequence ID" value="MDV7044094.1"/>
    <property type="molecule type" value="Genomic_DNA"/>
</dbReference>
<keyword evidence="3" id="KW-1185">Reference proteome</keyword>
<evidence type="ECO:0008006" key="4">
    <source>
        <dbReference type="Google" id="ProtNLM"/>
    </source>
</evidence>
<evidence type="ECO:0000256" key="1">
    <source>
        <dbReference type="SAM" id="MobiDB-lite"/>
    </source>
</evidence>
<organism evidence="2 3">
    <name type="scientific">Dickeya solani</name>
    <dbReference type="NCBI Taxonomy" id="1089444"/>
    <lineage>
        <taxon>Bacteria</taxon>
        <taxon>Pseudomonadati</taxon>
        <taxon>Pseudomonadota</taxon>
        <taxon>Gammaproteobacteria</taxon>
        <taxon>Enterobacterales</taxon>
        <taxon>Pectobacteriaceae</taxon>
        <taxon>Dickeya</taxon>
    </lineage>
</organism>
<protein>
    <recommendedName>
        <fullName evidence="4">Secreted protein</fullName>
    </recommendedName>
</protein>
<evidence type="ECO:0000313" key="3">
    <source>
        <dbReference type="Proteomes" id="UP001187868"/>
    </source>
</evidence>
<dbReference type="Proteomes" id="UP001187868">
    <property type="component" value="Unassembled WGS sequence"/>
</dbReference>
<comment type="caution">
    <text evidence="2">The sequence shown here is derived from an EMBL/GenBank/DDBJ whole genome shotgun (WGS) entry which is preliminary data.</text>
</comment>
<gene>
    <name evidence="2" type="ORF">RUJ08_18340</name>
</gene>
<reference evidence="2 3" key="1">
    <citation type="submission" date="2023-10" db="EMBL/GenBank/DDBJ databases">
        <title>Clonality and diversity in the soft rot Dickeya solani phytopathogen.</title>
        <authorList>
            <person name="Pedron J."/>
            <person name="Van Gijisegem F."/>
            <person name="Portier P."/>
            <person name="Taghouti G."/>
        </authorList>
    </citation>
    <scope>NUCLEOTIDE SEQUENCE [LARGE SCALE GENOMIC DNA]</scope>
    <source>
        <strain evidence="2 3">FVG2-MFV017-A9</strain>
    </source>
</reference>
<feature type="compositionally biased region" description="Basic and acidic residues" evidence="1">
    <location>
        <begin position="32"/>
        <end position="52"/>
    </location>
</feature>
<evidence type="ECO:0000313" key="2">
    <source>
        <dbReference type="EMBL" id="MDV7044094.1"/>
    </source>
</evidence>
<feature type="region of interest" description="Disordered" evidence="1">
    <location>
        <begin position="30"/>
        <end position="59"/>
    </location>
</feature>
<accession>A0ABU4EJ67</accession>
<sequence length="97" mass="10473">MVDPTGLAGVFLLVPHCCLSLLSIASVSGRVPRAETEKSTDHRDKNRRDNPNRDSNVAMTTVVMTTIAMKKIAMTTIATTTTGLTDTQHPQWSSCNG</sequence>
<name>A0ABU4EJ67_9GAMM</name>
<dbReference type="RefSeq" id="WP_155518211.1">
    <property type="nucleotide sequence ID" value="NZ_CP104920.1"/>
</dbReference>